<evidence type="ECO:0000259" key="8">
    <source>
        <dbReference type="Pfam" id="PF01743"/>
    </source>
</evidence>
<evidence type="ECO:0000256" key="7">
    <source>
        <dbReference type="SAM" id="MobiDB-lite"/>
    </source>
</evidence>
<dbReference type="AlphaFoldDB" id="A0A3B0W7T4"/>
<feature type="domain" description="Polymerase A arginine-rich C-terminal" evidence="9">
    <location>
        <begin position="350"/>
        <end position="466"/>
    </location>
</feature>
<dbReference type="InterPro" id="IPR052191">
    <property type="entry name" value="tRNA_ntf/polyA_polymerase_I"/>
</dbReference>
<dbReference type="GO" id="GO:0006397">
    <property type="term" value="P:mRNA processing"/>
    <property type="evidence" value="ECO:0007669"/>
    <property type="project" value="UniProtKB-KW"/>
</dbReference>
<dbReference type="Pfam" id="PF12626">
    <property type="entry name" value="PolyA_pol_arg_C"/>
    <property type="match status" value="1"/>
</dbReference>
<dbReference type="PANTHER" id="PTHR43051">
    <property type="entry name" value="POLYNUCLEOTIDE ADENYLYLTRANSFERASE FAMILY PROTEIN"/>
    <property type="match status" value="1"/>
</dbReference>
<evidence type="ECO:0000256" key="1">
    <source>
        <dbReference type="ARBA" id="ARBA00022664"/>
    </source>
</evidence>
<feature type="domain" description="tRNA nucleotidyltransferase/poly(A) polymerase RNA and SrmB- binding" evidence="10">
    <location>
        <begin position="234"/>
        <end position="296"/>
    </location>
</feature>
<organism evidence="11">
    <name type="scientific">hydrothermal vent metagenome</name>
    <dbReference type="NCBI Taxonomy" id="652676"/>
    <lineage>
        <taxon>unclassified sequences</taxon>
        <taxon>metagenomes</taxon>
        <taxon>ecological metagenomes</taxon>
    </lineage>
</organism>
<dbReference type="Pfam" id="PF01743">
    <property type="entry name" value="PolyA_pol"/>
    <property type="match status" value="1"/>
</dbReference>
<feature type="region of interest" description="Disordered" evidence="7">
    <location>
        <begin position="453"/>
        <end position="483"/>
    </location>
</feature>
<sequence length="483" mass="56023">MRQLIRKITSLFSKPSTATALSVQHDQAPLILSRDQHGISRQDIDHSALDVLYGFKRAGYEAHLVGGCVRDLLLGLEPKDFDIVTSAEPDQVKSVFKHRCRLIGRRFRLAHVRFGRTVIEVATFRGSSENKAQINRQDRFGRNGKYSGAAHEIDDRGRVVRDNVYGTIEEDVWRRDFTVNALYYNIKNFSIIDYTGGLEDIEKGQLRLIGDPETRYREDPVRMIRAIRFAAKLGFKIEAQTEAPIYELAPLLLDVSHARMFEEVLKLFHSGVAVQVFEKLRHYGLFEHLFPQTDAILLQEQEGFPRMLVIEALKSTDRRIREGKSVNPSFLFSALLWEPMLQCKAQYVEEGLSHQEALYAAADDVIGEQIKCTAIPKRFTAQIREIWSFQYRLPKRYGDRAQRLREHVRFRAAYDFLGIRSVAGESEVTEVFDWWTEYQEKNPVDQVAFANNMQKSTRQKRPRRNRNFYRKRSQSADRDVIES</sequence>
<evidence type="ECO:0000259" key="10">
    <source>
        <dbReference type="Pfam" id="PF12627"/>
    </source>
</evidence>
<protein>
    <submittedName>
        <fullName evidence="11">Poly(A) polymerase</fullName>
        <ecNumber evidence="11">2.7.7.19</ecNumber>
    </submittedName>
</protein>
<dbReference type="GO" id="GO:0003723">
    <property type="term" value="F:RNA binding"/>
    <property type="evidence" value="ECO:0007669"/>
    <property type="project" value="UniProtKB-KW"/>
</dbReference>
<dbReference type="SUPFAM" id="SSF81891">
    <property type="entry name" value="Poly A polymerase C-terminal region-like"/>
    <property type="match status" value="1"/>
</dbReference>
<name>A0A3B0W7T4_9ZZZZ</name>
<dbReference type="SUPFAM" id="SSF81301">
    <property type="entry name" value="Nucleotidyltransferase"/>
    <property type="match status" value="1"/>
</dbReference>
<dbReference type="InterPro" id="IPR025866">
    <property type="entry name" value="PolyA_pol_arg_C_dom"/>
</dbReference>
<dbReference type="InterPro" id="IPR032828">
    <property type="entry name" value="PolyA_RNA-bd"/>
</dbReference>
<evidence type="ECO:0000256" key="2">
    <source>
        <dbReference type="ARBA" id="ARBA00022679"/>
    </source>
</evidence>
<dbReference type="HAMAP" id="MF_00957">
    <property type="entry name" value="PolyA_pol"/>
    <property type="match status" value="1"/>
</dbReference>
<dbReference type="Gene3D" id="1.10.3090.10">
    <property type="entry name" value="cca-adding enzyme, domain 2"/>
    <property type="match status" value="1"/>
</dbReference>
<keyword evidence="6" id="KW-0804">Transcription</keyword>
<keyword evidence="2 11" id="KW-0808">Transferase</keyword>
<feature type="compositionally biased region" description="Basic and acidic residues" evidence="7">
    <location>
        <begin position="474"/>
        <end position="483"/>
    </location>
</feature>
<keyword evidence="11" id="KW-0548">Nucleotidyltransferase</keyword>
<keyword evidence="3" id="KW-0547">Nucleotide-binding</keyword>
<feature type="domain" description="Poly A polymerase head" evidence="8">
    <location>
        <begin position="63"/>
        <end position="207"/>
    </location>
</feature>
<dbReference type="Pfam" id="PF12627">
    <property type="entry name" value="PolyA_pol_RNAbd"/>
    <property type="match status" value="1"/>
</dbReference>
<accession>A0A3B0W7T4</accession>
<dbReference type="EC" id="2.7.7.19" evidence="11"/>
<dbReference type="InterPro" id="IPR002646">
    <property type="entry name" value="PolA_pol_head_dom"/>
</dbReference>
<dbReference type="InterPro" id="IPR010206">
    <property type="entry name" value="PolA_pol_I"/>
</dbReference>
<gene>
    <name evidence="11" type="ORF">MNBD_GAMMA03-115</name>
</gene>
<dbReference type="NCBIfam" id="TIGR01942">
    <property type="entry name" value="pcnB"/>
    <property type="match status" value="1"/>
</dbReference>
<keyword evidence="4" id="KW-0067">ATP-binding</keyword>
<evidence type="ECO:0000313" key="11">
    <source>
        <dbReference type="EMBL" id="VAW48490.1"/>
    </source>
</evidence>
<keyword evidence="5" id="KW-0694">RNA-binding</keyword>
<dbReference type="Gene3D" id="3.30.460.10">
    <property type="entry name" value="Beta Polymerase, domain 2"/>
    <property type="match status" value="1"/>
</dbReference>
<proteinExistence type="inferred from homology"/>
<evidence type="ECO:0000259" key="9">
    <source>
        <dbReference type="Pfam" id="PF12626"/>
    </source>
</evidence>
<evidence type="ECO:0000256" key="4">
    <source>
        <dbReference type="ARBA" id="ARBA00022840"/>
    </source>
</evidence>
<feature type="compositionally biased region" description="Basic residues" evidence="7">
    <location>
        <begin position="457"/>
        <end position="473"/>
    </location>
</feature>
<dbReference type="GO" id="GO:1990817">
    <property type="term" value="F:poly(A) RNA polymerase activity"/>
    <property type="evidence" value="ECO:0007669"/>
    <property type="project" value="UniProtKB-EC"/>
</dbReference>
<evidence type="ECO:0000256" key="3">
    <source>
        <dbReference type="ARBA" id="ARBA00022741"/>
    </source>
</evidence>
<dbReference type="CDD" id="cd05398">
    <property type="entry name" value="NT_ClassII-CCAase"/>
    <property type="match status" value="1"/>
</dbReference>
<dbReference type="InterPro" id="IPR043519">
    <property type="entry name" value="NT_sf"/>
</dbReference>
<dbReference type="GO" id="GO:0043633">
    <property type="term" value="P:polyadenylation-dependent RNA catabolic process"/>
    <property type="evidence" value="ECO:0007669"/>
    <property type="project" value="InterPro"/>
</dbReference>
<reference evidence="11" key="1">
    <citation type="submission" date="2018-06" db="EMBL/GenBank/DDBJ databases">
        <authorList>
            <person name="Zhirakovskaya E."/>
        </authorList>
    </citation>
    <scope>NUCLEOTIDE SEQUENCE</scope>
</reference>
<evidence type="ECO:0000256" key="6">
    <source>
        <dbReference type="ARBA" id="ARBA00023163"/>
    </source>
</evidence>
<keyword evidence="1" id="KW-0507">mRNA processing</keyword>
<dbReference type="GO" id="GO:0005524">
    <property type="term" value="F:ATP binding"/>
    <property type="evidence" value="ECO:0007669"/>
    <property type="project" value="UniProtKB-KW"/>
</dbReference>
<dbReference type="PANTHER" id="PTHR43051:SF1">
    <property type="entry name" value="POLYNUCLEOTIDE ADENYLYLTRANSFERASE FAMILY PROTEIN"/>
    <property type="match status" value="1"/>
</dbReference>
<dbReference type="EMBL" id="UOFC01000209">
    <property type="protein sequence ID" value="VAW48490.1"/>
    <property type="molecule type" value="Genomic_DNA"/>
</dbReference>
<evidence type="ECO:0000256" key="5">
    <source>
        <dbReference type="ARBA" id="ARBA00022884"/>
    </source>
</evidence>